<dbReference type="AlphaFoldDB" id="A0A4U0F909"/>
<gene>
    <name evidence="1" type="ORF">E5161_14680</name>
</gene>
<keyword evidence="2" id="KW-1185">Reference proteome</keyword>
<dbReference type="RefSeq" id="WP_136778587.1">
    <property type="nucleotide sequence ID" value="NZ_SUPK01000007.1"/>
</dbReference>
<dbReference type="EMBL" id="SUPK01000007">
    <property type="protein sequence ID" value="TJY40958.1"/>
    <property type="molecule type" value="Genomic_DNA"/>
</dbReference>
<proteinExistence type="predicted"/>
<dbReference type="Pfam" id="PF06962">
    <property type="entry name" value="rRNA_methylase"/>
    <property type="match status" value="1"/>
</dbReference>
<dbReference type="PANTHER" id="PTHR35276">
    <property type="entry name" value="S-ADENOSYL-L-METHIONINE-DEPENDENT METHYLTRANSFERASES SUPERFAMILY PROTEIN"/>
    <property type="match status" value="1"/>
</dbReference>
<comment type="caution">
    <text evidence="1">The sequence shown here is derived from an EMBL/GenBank/DDBJ whole genome shotgun (WGS) entry which is preliminary data.</text>
</comment>
<evidence type="ECO:0000313" key="2">
    <source>
        <dbReference type="Proteomes" id="UP000309673"/>
    </source>
</evidence>
<sequence length="192" mass="20176">MGFLSVLSMAHRWVTERAGSGDTVIDATAGNGVDTLFLAQTVGRGGAVFAFDVQEAALERTKRRLADSAAAESLAPVTLLRAGHERMSELIPASLHGYVRAVMFNLGYLPGTDETLITVPETTLPALEAALGLLAPGGVLTAVLYPGHAGGDTEAAAVERWASALPGSRAQTVVYRFSQKRSAPFVIAVEKR</sequence>
<name>A0A4U0F909_9BACL</name>
<dbReference type="SUPFAM" id="SSF53335">
    <property type="entry name" value="S-adenosyl-L-methionine-dependent methyltransferases"/>
    <property type="match status" value="1"/>
</dbReference>
<accession>A0A4U0F909</accession>
<dbReference type="InterPro" id="IPR029063">
    <property type="entry name" value="SAM-dependent_MTases_sf"/>
</dbReference>
<dbReference type="Proteomes" id="UP000309673">
    <property type="component" value="Unassembled WGS sequence"/>
</dbReference>
<evidence type="ECO:0000313" key="1">
    <source>
        <dbReference type="EMBL" id="TJY40958.1"/>
    </source>
</evidence>
<dbReference type="GO" id="GO:0008168">
    <property type="term" value="F:methyltransferase activity"/>
    <property type="evidence" value="ECO:0007669"/>
    <property type="project" value="UniProtKB-KW"/>
</dbReference>
<organism evidence="1 2">
    <name type="scientific">Cohnella pontilimi</name>
    <dbReference type="NCBI Taxonomy" id="2564100"/>
    <lineage>
        <taxon>Bacteria</taxon>
        <taxon>Bacillati</taxon>
        <taxon>Bacillota</taxon>
        <taxon>Bacilli</taxon>
        <taxon>Bacillales</taxon>
        <taxon>Paenibacillaceae</taxon>
        <taxon>Cohnella</taxon>
    </lineage>
</organism>
<keyword evidence="1" id="KW-0489">Methyltransferase</keyword>
<protein>
    <submittedName>
        <fullName evidence="1">SAM-dependent methyltransferase</fullName>
    </submittedName>
</protein>
<dbReference type="PANTHER" id="PTHR35276:SF1">
    <property type="entry name" value="TRNA (MNM(5)S(2)U34)-METHYLTRANSFERASE, CHLOROPLASTIC"/>
    <property type="match status" value="1"/>
</dbReference>
<keyword evidence="1" id="KW-0808">Transferase</keyword>
<dbReference type="OrthoDB" id="9792989at2"/>
<dbReference type="GO" id="GO:0032259">
    <property type="term" value="P:methylation"/>
    <property type="evidence" value="ECO:0007669"/>
    <property type="project" value="UniProtKB-KW"/>
</dbReference>
<dbReference type="Gene3D" id="3.40.50.150">
    <property type="entry name" value="Vaccinia Virus protein VP39"/>
    <property type="match status" value="1"/>
</dbReference>
<reference evidence="1 2" key="1">
    <citation type="submission" date="2019-04" db="EMBL/GenBank/DDBJ databases">
        <title>Cohnella sp. nov., isolated from soil.</title>
        <authorList>
            <person name="Kim W."/>
        </authorList>
    </citation>
    <scope>NUCLEOTIDE SEQUENCE [LARGE SCALE GENOMIC DNA]</scope>
    <source>
        <strain evidence="1 2">CAU 1483</strain>
    </source>
</reference>
<dbReference type="InterPro" id="IPR010719">
    <property type="entry name" value="MnmM_MeTrfase"/>
</dbReference>